<comment type="function">
    <text evidence="11">Involved in the biosynthesis of isoprenoids. Catalyzes the 1,3-allylic rearrangement of the homoallylic substrate isopentenyl (IPP) to its allylic isomer, dimethylallyl diphosphate (DMAPP).</text>
</comment>
<evidence type="ECO:0000256" key="2">
    <source>
        <dbReference type="ARBA" id="ARBA00022490"/>
    </source>
</evidence>
<dbReference type="PIRSF" id="PIRSF003314">
    <property type="entry name" value="IPP_isomerase"/>
    <property type="match status" value="1"/>
</dbReference>
<dbReference type="InterPro" id="IPR000262">
    <property type="entry name" value="FMN-dep_DH"/>
</dbReference>
<name>E6LIC4_ENTI1</name>
<keyword evidence="8 11" id="KW-0414">Isoprene biosynthesis</keyword>
<dbReference type="Pfam" id="PF01070">
    <property type="entry name" value="FMN_dh"/>
    <property type="match status" value="1"/>
</dbReference>
<evidence type="ECO:0000313" key="13">
    <source>
        <dbReference type="EMBL" id="EFU72999.1"/>
    </source>
</evidence>
<dbReference type="GO" id="GO:0070402">
    <property type="term" value="F:NADPH binding"/>
    <property type="evidence" value="ECO:0007669"/>
    <property type="project" value="UniProtKB-UniRule"/>
</dbReference>
<feature type="binding site" evidence="11">
    <location>
        <begin position="59"/>
        <end position="61"/>
    </location>
    <ligand>
        <name>FMN</name>
        <dbReference type="ChEBI" id="CHEBI:58210"/>
    </ligand>
</feature>
<keyword evidence="9 11" id="KW-0413">Isomerase</keyword>
<feature type="domain" description="FMN-dependent dehydrogenase" evidence="12">
    <location>
        <begin position="162"/>
        <end position="318"/>
    </location>
</feature>
<feature type="binding site" evidence="11">
    <location>
        <begin position="277"/>
        <end position="278"/>
    </location>
    <ligand>
        <name>FMN</name>
        <dbReference type="ChEBI" id="CHEBI:58210"/>
    </ligand>
</feature>
<evidence type="ECO:0000313" key="14">
    <source>
        <dbReference type="Proteomes" id="UP000010296"/>
    </source>
</evidence>
<comment type="similarity">
    <text evidence="11">Belongs to the IPP isomerase type 2 family.</text>
</comment>
<feature type="binding site" evidence="11">
    <location>
        <begin position="256"/>
        <end position="258"/>
    </location>
    <ligand>
        <name>FMN</name>
        <dbReference type="ChEBI" id="CHEBI:58210"/>
    </ligand>
</feature>
<feature type="binding site" evidence="11">
    <location>
        <position position="89"/>
    </location>
    <ligand>
        <name>FMN</name>
        <dbReference type="ChEBI" id="CHEBI:58210"/>
    </ligand>
</feature>
<dbReference type="GO" id="GO:0005737">
    <property type="term" value="C:cytoplasm"/>
    <property type="evidence" value="ECO:0007669"/>
    <property type="project" value="UniProtKB-SubCell"/>
</dbReference>
<dbReference type="Gene3D" id="3.20.20.70">
    <property type="entry name" value="Aldolase class I"/>
    <property type="match status" value="1"/>
</dbReference>
<dbReference type="SUPFAM" id="SSF51395">
    <property type="entry name" value="FMN-linked oxidoreductases"/>
    <property type="match status" value="1"/>
</dbReference>
<comment type="catalytic activity">
    <reaction evidence="11">
        <text>isopentenyl diphosphate = dimethylallyl diphosphate</text>
        <dbReference type="Rhea" id="RHEA:23284"/>
        <dbReference type="ChEBI" id="CHEBI:57623"/>
        <dbReference type="ChEBI" id="CHEBI:128769"/>
        <dbReference type="EC" id="5.3.3.2"/>
    </reaction>
</comment>
<dbReference type="OrthoDB" id="9795032at2"/>
<accession>E6LIC4</accession>
<dbReference type="HAMAP" id="MF_00354">
    <property type="entry name" value="Idi_2"/>
    <property type="match status" value="1"/>
</dbReference>
<feature type="binding site" evidence="11">
    <location>
        <position position="149"/>
    </location>
    <ligand>
        <name>Mg(2+)</name>
        <dbReference type="ChEBI" id="CHEBI:18420"/>
    </ligand>
</feature>
<evidence type="ECO:0000256" key="3">
    <source>
        <dbReference type="ARBA" id="ARBA00022630"/>
    </source>
</evidence>
<gene>
    <name evidence="11 13" type="primary">fni</name>
    <name evidence="13" type="ORF">HMPREF9088_2114</name>
</gene>
<dbReference type="EMBL" id="AEPV01000086">
    <property type="protein sequence ID" value="EFU72999.1"/>
    <property type="molecule type" value="Genomic_DNA"/>
</dbReference>
<dbReference type="RefSeq" id="WP_007209125.1">
    <property type="nucleotide sequence ID" value="NZ_GL622241.1"/>
</dbReference>
<dbReference type="PANTHER" id="PTHR43665">
    <property type="entry name" value="ISOPENTENYL-DIPHOSPHATE DELTA-ISOMERASE"/>
    <property type="match status" value="1"/>
</dbReference>
<keyword evidence="6 11" id="KW-0460">Magnesium</keyword>
<sequence length="348" mass="38254">MNRKDEHVSLAKAFHKDRPSDFDHVHLIHRSFPQVAVDDISITSEMASLPLKTPFFINAMTGGSEKTKQINEQLATLARETSLAMATGSVSIALKDPSVQDSFTIVRKTNPTGMILANVGAGSSLEQAQRAIDLLEANALQIHVNAPQELVMPEGDRDFRYWLEDIAKIASTLSIPVIVKEVGFGMTRETIQQLIDCGITSIDVSGQGGTSFTQIENARRKNREFGYLDSYGLSTVQSLLEANEVPYPYEFIASGGIRQAYDIFKALALGANAVGISGTILTHLLTKGLDETILLVQQWQSELTTLYAMTGSKTTAQTRTVPLYFTGSVREWCDARRIAPDSYSFRTN</sequence>
<evidence type="ECO:0000256" key="4">
    <source>
        <dbReference type="ARBA" id="ARBA00022643"/>
    </source>
</evidence>
<dbReference type="GO" id="GO:0008299">
    <property type="term" value="P:isoprenoid biosynthetic process"/>
    <property type="evidence" value="ECO:0007669"/>
    <property type="project" value="UniProtKB-UniRule"/>
</dbReference>
<comment type="caution">
    <text evidence="13">The sequence shown here is derived from an EMBL/GenBank/DDBJ whole genome shotgun (WGS) entry which is preliminary data.</text>
</comment>
<feature type="binding site" evidence="11">
    <location>
        <position position="148"/>
    </location>
    <ligand>
        <name>substrate</name>
    </ligand>
</feature>
<evidence type="ECO:0000256" key="5">
    <source>
        <dbReference type="ARBA" id="ARBA00022723"/>
    </source>
</evidence>
<dbReference type="GO" id="GO:0016491">
    <property type="term" value="F:oxidoreductase activity"/>
    <property type="evidence" value="ECO:0007669"/>
    <property type="project" value="InterPro"/>
</dbReference>
<dbReference type="HOGENOM" id="CLU_065515_0_0_9"/>
<reference evidence="13 14" key="1">
    <citation type="submission" date="2010-12" db="EMBL/GenBank/DDBJ databases">
        <authorList>
            <person name="Muzny D."/>
            <person name="Qin X."/>
            <person name="Deng J."/>
            <person name="Jiang H."/>
            <person name="Liu Y."/>
            <person name="Qu J."/>
            <person name="Song X.-Z."/>
            <person name="Zhang L."/>
            <person name="Thornton R."/>
            <person name="Coyle M."/>
            <person name="Francisco L."/>
            <person name="Jackson L."/>
            <person name="Javaid M."/>
            <person name="Korchina V."/>
            <person name="Kovar C."/>
            <person name="Mata R."/>
            <person name="Mathew T."/>
            <person name="Ngo R."/>
            <person name="Nguyen L."/>
            <person name="Nguyen N."/>
            <person name="Okwuonu G."/>
            <person name="Ongeri F."/>
            <person name="Pham C."/>
            <person name="Simmons D."/>
            <person name="Wilczek-Boney K."/>
            <person name="Hale W."/>
            <person name="Jakkamsetti A."/>
            <person name="Pham P."/>
            <person name="Ruth R."/>
            <person name="San Lucas F."/>
            <person name="Warren J."/>
            <person name="Zhang J."/>
            <person name="Zhao Z."/>
            <person name="Zhou C."/>
            <person name="Zhu D."/>
            <person name="Lee S."/>
            <person name="Bess C."/>
            <person name="Blankenburg K."/>
            <person name="Forbes L."/>
            <person name="Fu Q."/>
            <person name="Gubbala S."/>
            <person name="Hirani K."/>
            <person name="Jayaseelan J.C."/>
            <person name="Lara F."/>
            <person name="Munidasa M."/>
            <person name="Palculict T."/>
            <person name="Patil S."/>
            <person name="Pu L.-L."/>
            <person name="Saada N."/>
            <person name="Tang L."/>
            <person name="Weissenberger G."/>
            <person name="Zhu Y."/>
            <person name="Hemphill L."/>
            <person name="Shang Y."/>
            <person name="Youmans B."/>
            <person name="Ayvaz T."/>
            <person name="Ross M."/>
            <person name="Santibanez J."/>
            <person name="Aqrawi P."/>
            <person name="Gross S."/>
            <person name="Joshi V."/>
            <person name="Fowler G."/>
            <person name="Nazareth L."/>
            <person name="Reid J."/>
            <person name="Worley K."/>
            <person name="Petrosino J."/>
            <person name="Highlander S."/>
            <person name="Gibbs R."/>
        </authorList>
    </citation>
    <scope>NUCLEOTIDE SEQUENCE [LARGE SCALE GENOMIC DNA]</scope>
    <source>
        <strain evidence="14">DSM 15952 / CCUG 50447 / LMG 22039 / TP 1.5</strain>
    </source>
</reference>
<dbReference type="GO" id="GO:0004452">
    <property type="term" value="F:isopentenyl-diphosphate delta-isomerase activity"/>
    <property type="evidence" value="ECO:0007669"/>
    <property type="project" value="UniProtKB-UniRule"/>
</dbReference>
<dbReference type="GO" id="GO:0010181">
    <property type="term" value="F:FMN binding"/>
    <property type="evidence" value="ECO:0007669"/>
    <property type="project" value="UniProtKB-UniRule"/>
</dbReference>
<feature type="binding site" evidence="11">
    <location>
        <position position="205"/>
    </location>
    <ligand>
        <name>FMN</name>
        <dbReference type="ChEBI" id="CHEBI:58210"/>
    </ligand>
</feature>
<comment type="subunit">
    <text evidence="10 11">Homooctamer. Dimer of tetramers.</text>
</comment>
<dbReference type="InterPro" id="IPR011179">
    <property type="entry name" value="IPdP_isomerase"/>
</dbReference>
<dbReference type="CDD" id="cd02811">
    <property type="entry name" value="IDI-2_FMN"/>
    <property type="match status" value="1"/>
</dbReference>
<feature type="binding site" evidence="11">
    <location>
        <position position="118"/>
    </location>
    <ligand>
        <name>FMN</name>
        <dbReference type="ChEBI" id="CHEBI:58210"/>
    </ligand>
</feature>
<keyword evidence="4 11" id="KW-0288">FMN</keyword>
<comment type="cofactor">
    <cofactor evidence="1 11">
        <name>FMN</name>
        <dbReference type="ChEBI" id="CHEBI:58210"/>
    </cofactor>
</comment>
<feature type="binding site" evidence="11">
    <location>
        <position position="210"/>
    </location>
    <ligand>
        <name>FMN</name>
        <dbReference type="ChEBI" id="CHEBI:58210"/>
    </ligand>
</feature>
<dbReference type="SMART" id="SM01240">
    <property type="entry name" value="IMPDH"/>
    <property type="match status" value="1"/>
</dbReference>
<dbReference type="eggNOG" id="COG1304">
    <property type="taxonomic scope" value="Bacteria"/>
</dbReference>
<dbReference type="PANTHER" id="PTHR43665:SF1">
    <property type="entry name" value="ISOPENTENYL-DIPHOSPHATE DELTA-ISOMERASE"/>
    <property type="match status" value="1"/>
</dbReference>
<comment type="cofactor">
    <cofactor evidence="11">
        <name>Mg(2+)</name>
        <dbReference type="ChEBI" id="CHEBI:18420"/>
    </cofactor>
</comment>
<evidence type="ECO:0000256" key="1">
    <source>
        <dbReference type="ARBA" id="ARBA00001917"/>
    </source>
</evidence>
<evidence type="ECO:0000256" key="9">
    <source>
        <dbReference type="ARBA" id="ARBA00023235"/>
    </source>
</evidence>
<feature type="binding site" evidence="11">
    <location>
        <begin position="3"/>
        <end position="4"/>
    </location>
    <ligand>
        <name>substrate</name>
    </ligand>
</feature>
<keyword evidence="2 11" id="KW-0963">Cytoplasm</keyword>
<dbReference type="AlphaFoldDB" id="E6LIC4"/>
<feature type="binding site" evidence="11">
    <location>
        <position position="180"/>
    </location>
    <ligand>
        <name>FMN</name>
        <dbReference type="ChEBI" id="CHEBI:58210"/>
    </ligand>
</feature>
<evidence type="ECO:0000256" key="6">
    <source>
        <dbReference type="ARBA" id="ARBA00022842"/>
    </source>
</evidence>
<evidence type="ECO:0000256" key="7">
    <source>
        <dbReference type="ARBA" id="ARBA00022857"/>
    </source>
</evidence>
<protein>
    <recommendedName>
        <fullName evidence="11">Isopentenyl-diphosphate delta-isomerase</fullName>
        <shortName evidence="11">IPP isomerase</shortName>
        <ecNumber evidence="11">5.3.3.2</ecNumber>
    </recommendedName>
    <alternativeName>
        <fullName evidence="11">Isopentenyl diphosphate:dimethylallyl diphosphate isomerase</fullName>
    </alternativeName>
    <alternativeName>
        <fullName evidence="11">Isopentenyl pyrophosphate isomerase</fullName>
    </alternativeName>
    <alternativeName>
        <fullName evidence="11">Type 2 isopentenyl diphosphate isomerase</fullName>
        <shortName evidence="11">IDI-2</shortName>
    </alternativeName>
</protein>
<comment type="subcellular location">
    <subcellularLocation>
        <location evidence="11">Cytoplasm</location>
    </subcellularLocation>
</comment>
<keyword evidence="14" id="KW-1185">Reference proteome</keyword>
<keyword evidence="3 11" id="KW-0285">Flavoprotein</keyword>
<dbReference type="STRING" id="888064.HMPREF9088_2114"/>
<dbReference type="InterPro" id="IPR013785">
    <property type="entry name" value="Aldolase_TIM"/>
</dbReference>
<comment type="cofactor">
    <cofactor evidence="11">
        <name>NADPH</name>
        <dbReference type="ChEBI" id="CHEBI:57783"/>
    </cofactor>
</comment>
<evidence type="ECO:0000256" key="11">
    <source>
        <dbReference type="HAMAP-Rule" id="MF_00354"/>
    </source>
</evidence>
<evidence type="ECO:0000259" key="12">
    <source>
        <dbReference type="Pfam" id="PF01070"/>
    </source>
</evidence>
<organism evidence="13 14">
    <name type="scientific">Enterococcus italicus (strain DSM 15952 / CCUG 50447 / LMG 22039 / TP 1.5)</name>
    <dbReference type="NCBI Taxonomy" id="888064"/>
    <lineage>
        <taxon>Bacteria</taxon>
        <taxon>Bacillati</taxon>
        <taxon>Bacillota</taxon>
        <taxon>Bacilli</taxon>
        <taxon>Lactobacillales</taxon>
        <taxon>Enterococcaceae</taxon>
        <taxon>Enterococcus</taxon>
    </lineage>
</organism>
<dbReference type="Proteomes" id="UP000010296">
    <property type="component" value="Unassembled WGS sequence"/>
</dbReference>
<proteinExistence type="inferred from homology"/>
<evidence type="ECO:0000256" key="10">
    <source>
        <dbReference type="ARBA" id="ARBA00025810"/>
    </source>
</evidence>
<dbReference type="EC" id="5.3.3.2" evidence="11"/>
<comment type="caution">
    <text evidence="11">Lacks conserved residue(s) required for the propagation of feature annotation.</text>
</comment>
<keyword evidence="7 11" id="KW-0521">NADP</keyword>
<dbReference type="NCBIfam" id="TIGR02151">
    <property type="entry name" value="IPP_isom_2"/>
    <property type="match status" value="1"/>
</dbReference>
<keyword evidence="5 11" id="KW-0479">Metal-binding</keyword>
<dbReference type="GO" id="GO:0000287">
    <property type="term" value="F:magnesium ion binding"/>
    <property type="evidence" value="ECO:0007669"/>
    <property type="project" value="UniProtKB-UniRule"/>
</dbReference>
<evidence type="ECO:0000256" key="8">
    <source>
        <dbReference type="ARBA" id="ARBA00023229"/>
    </source>
</evidence>